<dbReference type="EMBL" id="CP138581">
    <property type="protein sequence ID" value="WPG99042.1"/>
    <property type="molecule type" value="Genomic_DNA"/>
</dbReference>
<keyword evidence="4" id="KW-0560">Oxidoreductase</keyword>
<dbReference type="Gene3D" id="3.40.50.720">
    <property type="entry name" value="NAD(P)-binding Rossmann-like Domain"/>
    <property type="match status" value="1"/>
</dbReference>
<evidence type="ECO:0000313" key="6">
    <source>
        <dbReference type="EMBL" id="WPG99042.1"/>
    </source>
</evidence>
<evidence type="ECO:0000256" key="1">
    <source>
        <dbReference type="ARBA" id="ARBA00004240"/>
    </source>
</evidence>
<keyword evidence="7" id="KW-1185">Reference proteome</keyword>
<feature type="transmembrane region" description="Helical" evidence="5">
    <location>
        <begin position="51"/>
        <end position="72"/>
    </location>
</feature>
<evidence type="ECO:0000256" key="3">
    <source>
        <dbReference type="ARBA" id="ARBA00022857"/>
    </source>
</evidence>
<accession>A0AAQ3M0E9</accession>
<dbReference type="GO" id="GO:0005783">
    <property type="term" value="C:endoplasmic reticulum"/>
    <property type="evidence" value="ECO:0007669"/>
    <property type="project" value="UniProtKB-SubCell"/>
</dbReference>
<keyword evidence="5" id="KW-0472">Membrane</keyword>
<dbReference type="InterPro" id="IPR002347">
    <property type="entry name" value="SDR_fam"/>
</dbReference>
<dbReference type="AlphaFoldDB" id="A0AAQ3M0E9"/>
<dbReference type="PIRSF" id="PIRSF000126">
    <property type="entry name" value="11-beta-HSD1"/>
    <property type="match status" value="1"/>
</dbReference>
<dbReference type="Proteomes" id="UP001303373">
    <property type="component" value="Chromosome 2"/>
</dbReference>
<evidence type="ECO:0000256" key="2">
    <source>
        <dbReference type="ARBA" id="ARBA00006484"/>
    </source>
</evidence>
<dbReference type="InterPro" id="IPR020904">
    <property type="entry name" value="Sc_DH/Rdtase_CS"/>
</dbReference>
<gene>
    <name evidence="6" type="ORF">R9X50_00184700</name>
</gene>
<keyword evidence="5" id="KW-0812">Transmembrane</keyword>
<dbReference type="SUPFAM" id="SSF51735">
    <property type="entry name" value="NAD(P)-binding Rossmann-fold domains"/>
    <property type="match status" value="1"/>
</dbReference>
<dbReference type="PANTHER" id="PTHR43899:SF13">
    <property type="entry name" value="RH59310P"/>
    <property type="match status" value="1"/>
</dbReference>
<sequence length="354" mass="39299">MDYIARFTEMDFSTRQEIVDRFGPLAFPMYYGGRFLHVWSSNIRIQLPASIIGNLIILYTLAQFGLFIWGYFLRPSRLPVYCHAETGSWVLVTGASDGIGRGFADEFVARGFNVLLHGRNPEKLAKVKREINLRWPKRQVEFVVADASSGDHPEDAVIEKVKQLPGKLTVLVNNVGGITTKPIYVPLSETTSEAVETCINVNARFPIQLTRGLLPMLQDNTPSLIINCSSTAGVHGVPYIAAYAGTKGFLNSLSQSLHTELKRSSLKAEVEVISFVIGNVISANNKSDVPFVTMSSAECAKGCLARVGCGEVVTFAHWKHFLTVQGMFLLPEKYRRTVLLSETEQRVADEKKRL</sequence>
<evidence type="ECO:0000256" key="5">
    <source>
        <dbReference type="SAM" id="Phobius"/>
    </source>
</evidence>
<dbReference type="PROSITE" id="PS00061">
    <property type="entry name" value="ADH_SHORT"/>
    <property type="match status" value="1"/>
</dbReference>
<reference evidence="6 7" key="1">
    <citation type="submission" date="2023-11" db="EMBL/GenBank/DDBJ databases">
        <title>An acidophilic fungus is an integral part of prey digestion in a carnivorous sundew plant.</title>
        <authorList>
            <person name="Tsai I.J."/>
        </authorList>
    </citation>
    <scope>NUCLEOTIDE SEQUENCE [LARGE SCALE GENOMIC DNA]</scope>
    <source>
        <strain evidence="6">169a</strain>
    </source>
</reference>
<evidence type="ECO:0000256" key="4">
    <source>
        <dbReference type="ARBA" id="ARBA00023002"/>
    </source>
</evidence>
<dbReference type="PANTHER" id="PTHR43899">
    <property type="entry name" value="RH59310P"/>
    <property type="match status" value="1"/>
</dbReference>
<name>A0AAQ3M0E9_9PEZI</name>
<dbReference type="InterPro" id="IPR036291">
    <property type="entry name" value="NAD(P)-bd_dom_sf"/>
</dbReference>
<dbReference type="Pfam" id="PF00106">
    <property type="entry name" value="adh_short"/>
    <property type="match status" value="1"/>
</dbReference>
<dbReference type="GO" id="GO:0016491">
    <property type="term" value="F:oxidoreductase activity"/>
    <property type="evidence" value="ECO:0007669"/>
    <property type="project" value="UniProtKB-KW"/>
</dbReference>
<keyword evidence="3" id="KW-0521">NADP</keyword>
<comment type="subcellular location">
    <subcellularLocation>
        <location evidence="1">Endoplasmic reticulum</location>
    </subcellularLocation>
</comment>
<evidence type="ECO:0000313" key="7">
    <source>
        <dbReference type="Proteomes" id="UP001303373"/>
    </source>
</evidence>
<keyword evidence="5" id="KW-1133">Transmembrane helix</keyword>
<dbReference type="InterPro" id="IPR051019">
    <property type="entry name" value="VLCFA-Steroid_DH"/>
</dbReference>
<proteinExistence type="inferred from homology"/>
<protein>
    <submittedName>
        <fullName evidence="6">Uncharacterized protein</fullName>
    </submittedName>
</protein>
<organism evidence="6 7">
    <name type="scientific">Acrodontium crateriforme</name>
    <dbReference type="NCBI Taxonomy" id="150365"/>
    <lineage>
        <taxon>Eukaryota</taxon>
        <taxon>Fungi</taxon>
        <taxon>Dikarya</taxon>
        <taxon>Ascomycota</taxon>
        <taxon>Pezizomycotina</taxon>
        <taxon>Dothideomycetes</taxon>
        <taxon>Dothideomycetidae</taxon>
        <taxon>Mycosphaerellales</taxon>
        <taxon>Teratosphaeriaceae</taxon>
        <taxon>Acrodontium</taxon>
    </lineage>
</organism>
<comment type="similarity">
    <text evidence="2">Belongs to the short-chain dehydrogenases/reductases (SDR) family.</text>
</comment>
<dbReference type="PRINTS" id="PR00081">
    <property type="entry name" value="GDHRDH"/>
</dbReference>